<proteinExistence type="predicted"/>
<feature type="compositionally biased region" description="Low complexity" evidence="1">
    <location>
        <begin position="1"/>
        <end position="12"/>
    </location>
</feature>
<name>A0AAV2YJ68_9STRA</name>
<evidence type="ECO:0000259" key="2">
    <source>
        <dbReference type="Pfam" id="PF03372"/>
    </source>
</evidence>
<feature type="region of interest" description="Disordered" evidence="1">
    <location>
        <begin position="1"/>
        <end position="46"/>
    </location>
</feature>
<dbReference type="PANTHER" id="PTHR12121">
    <property type="entry name" value="CARBON CATABOLITE REPRESSOR PROTEIN 4"/>
    <property type="match status" value="1"/>
</dbReference>
<dbReference type="InterPro" id="IPR036691">
    <property type="entry name" value="Endo/exonu/phosph_ase_sf"/>
</dbReference>
<dbReference type="GO" id="GO:0000175">
    <property type="term" value="F:3'-5'-RNA exonuclease activity"/>
    <property type="evidence" value="ECO:0007669"/>
    <property type="project" value="TreeGrafter"/>
</dbReference>
<dbReference type="EMBL" id="DAKRPA010000284">
    <property type="protein sequence ID" value="DAZ93888.1"/>
    <property type="molecule type" value="Genomic_DNA"/>
</dbReference>
<reference evidence="3" key="1">
    <citation type="submission" date="2022-11" db="EMBL/GenBank/DDBJ databases">
        <authorList>
            <person name="Morgan W.R."/>
            <person name="Tartar A."/>
        </authorList>
    </citation>
    <scope>NUCLEOTIDE SEQUENCE</scope>
    <source>
        <strain evidence="3">ARSEF 373</strain>
    </source>
</reference>
<reference evidence="3" key="2">
    <citation type="journal article" date="2023" name="Microbiol Resour">
        <title>Decontamination and Annotation of the Draft Genome Sequence of the Oomycete Lagenidium giganteum ARSEF 373.</title>
        <authorList>
            <person name="Morgan W.R."/>
            <person name="Tartar A."/>
        </authorList>
    </citation>
    <scope>NUCLEOTIDE SEQUENCE</scope>
    <source>
        <strain evidence="3">ARSEF 373</strain>
    </source>
</reference>
<dbReference type="Pfam" id="PF03372">
    <property type="entry name" value="Exo_endo_phos"/>
    <property type="match status" value="1"/>
</dbReference>
<feature type="compositionally biased region" description="Basic residues" evidence="1">
    <location>
        <begin position="27"/>
        <end position="41"/>
    </location>
</feature>
<dbReference type="InterPro" id="IPR005135">
    <property type="entry name" value="Endo/exonuclease/phosphatase"/>
</dbReference>
<feature type="domain" description="Endonuclease/exonuclease/phosphatase" evidence="2">
    <location>
        <begin position="69"/>
        <end position="407"/>
    </location>
</feature>
<accession>A0AAV2YJ68</accession>
<gene>
    <name evidence="3" type="ORF">N0F65_004735</name>
</gene>
<comment type="caution">
    <text evidence="3">The sequence shown here is derived from an EMBL/GenBank/DDBJ whole genome shotgun (WGS) entry which is preliminary data.</text>
</comment>
<evidence type="ECO:0000313" key="3">
    <source>
        <dbReference type="EMBL" id="DAZ93888.1"/>
    </source>
</evidence>
<sequence length="421" mass="47807">MESTAADAVAAPVDRRPQPATRDAAAKRQRHGSAKRPKSKPFTREWTMYAPPTMPGSSVPVPCSTFRVLSFNVLADYLAMKDGVEGSNREWKYKWEYRCSRLVREILHHRPHVVCLQEVDHFEDFFEPQLKRYGFIGVHKRRTGEETHDGCSVFVQHRMFRIVSSHPLEYKVDGHAVLDRDNVALHVVLESKQNAGAAPQRLIISNTHILFNPRRGEVKLAQIQRLLESLEALSQKHSVNDVPCPVLLSGDFNLQPHSPLYHLLSSGDLNVAGLSPYFLSGQHFENYRLQKMCYQNERDTTRHHCNGTAQGKFCNATALRTHHYFNDDAVAQYTHKLGFASAYAQNPDDKCTGEPKFTSFHQGFKGTVDYMWFTQASLHCHGVLEMIPAGILWKLKELPSAHLASDHIPLVADFSFRPLMP</sequence>
<dbReference type="Proteomes" id="UP001146120">
    <property type="component" value="Unassembled WGS sequence"/>
</dbReference>
<dbReference type="InterPro" id="IPR050410">
    <property type="entry name" value="CCR4/nocturin_mRNA_transcr"/>
</dbReference>
<evidence type="ECO:0000256" key="1">
    <source>
        <dbReference type="SAM" id="MobiDB-lite"/>
    </source>
</evidence>
<dbReference type="SUPFAM" id="SSF56219">
    <property type="entry name" value="DNase I-like"/>
    <property type="match status" value="1"/>
</dbReference>
<dbReference type="AlphaFoldDB" id="A0AAV2YJ68"/>
<dbReference type="Gene3D" id="3.60.10.10">
    <property type="entry name" value="Endonuclease/exonuclease/phosphatase"/>
    <property type="match status" value="1"/>
</dbReference>
<evidence type="ECO:0000313" key="4">
    <source>
        <dbReference type="Proteomes" id="UP001146120"/>
    </source>
</evidence>
<protein>
    <recommendedName>
        <fullName evidence="2">Endonuclease/exonuclease/phosphatase domain-containing protein</fullName>
    </recommendedName>
</protein>
<keyword evidence="4" id="KW-1185">Reference proteome</keyword>
<organism evidence="3 4">
    <name type="scientific">Lagenidium giganteum</name>
    <dbReference type="NCBI Taxonomy" id="4803"/>
    <lineage>
        <taxon>Eukaryota</taxon>
        <taxon>Sar</taxon>
        <taxon>Stramenopiles</taxon>
        <taxon>Oomycota</taxon>
        <taxon>Peronosporomycetes</taxon>
        <taxon>Pythiales</taxon>
        <taxon>Pythiaceae</taxon>
    </lineage>
</organism>
<dbReference type="PANTHER" id="PTHR12121:SF34">
    <property type="entry name" value="PROTEIN ANGEL"/>
    <property type="match status" value="1"/>
</dbReference>